<dbReference type="PROSITE" id="PS50109">
    <property type="entry name" value="HIS_KIN"/>
    <property type="match status" value="1"/>
</dbReference>
<evidence type="ECO:0000256" key="3">
    <source>
        <dbReference type="ARBA" id="ARBA00012438"/>
    </source>
</evidence>
<dbReference type="Gene3D" id="3.30.450.40">
    <property type="match status" value="1"/>
</dbReference>
<keyword evidence="8" id="KW-0418">Kinase</keyword>
<feature type="domain" description="PAC" evidence="15">
    <location>
        <begin position="500"/>
        <end position="553"/>
    </location>
</feature>
<dbReference type="PANTHER" id="PTHR43047">
    <property type="entry name" value="TWO-COMPONENT HISTIDINE PROTEIN KINASE"/>
    <property type="match status" value="1"/>
</dbReference>
<dbReference type="Gene3D" id="3.30.450.20">
    <property type="entry name" value="PAS domain"/>
    <property type="match status" value="2"/>
</dbReference>
<evidence type="ECO:0000256" key="5">
    <source>
        <dbReference type="ARBA" id="ARBA00022553"/>
    </source>
</evidence>
<gene>
    <name evidence="16" type="ORF">DEALK_16750</name>
</gene>
<keyword evidence="12" id="KW-0175">Coiled coil</keyword>
<dbReference type="Gene3D" id="3.30.565.10">
    <property type="entry name" value="Histidine kinase-like ATPase, C-terminal domain"/>
    <property type="match status" value="1"/>
</dbReference>
<dbReference type="GO" id="GO:0000155">
    <property type="term" value="F:phosphorelay sensor kinase activity"/>
    <property type="evidence" value="ECO:0007669"/>
    <property type="project" value="InterPro"/>
</dbReference>
<evidence type="ECO:0000256" key="6">
    <source>
        <dbReference type="ARBA" id="ARBA00022679"/>
    </source>
</evidence>
<dbReference type="InterPro" id="IPR036097">
    <property type="entry name" value="HisK_dim/P_sf"/>
</dbReference>
<evidence type="ECO:0000313" key="17">
    <source>
        <dbReference type="Proteomes" id="UP000053947"/>
    </source>
</evidence>
<dbReference type="InterPro" id="IPR001610">
    <property type="entry name" value="PAC"/>
</dbReference>
<evidence type="ECO:0000256" key="1">
    <source>
        <dbReference type="ARBA" id="ARBA00000085"/>
    </source>
</evidence>
<protein>
    <recommendedName>
        <fullName evidence="3">histidine kinase</fullName>
        <ecNumber evidence="3">2.7.13.3</ecNumber>
    </recommendedName>
</protein>
<dbReference type="InterPro" id="IPR029016">
    <property type="entry name" value="GAF-like_dom_sf"/>
</dbReference>
<comment type="catalytic activity">
    <reaction evidence="1">
        <text>ATP + protein L-histidine = ADP + protein N-phospho-L-histidine.</text>
        <dbReference type="EC" id="2.7.13.3"/>
    </reaction>
</comment>
<dbReference type="InterPro" id="IPR005467">
    <property type="entry name" value="His_kinase_dom"/>
</dbReference>
<dbReference type="SUPFAM" id="SSF55785">
    <property type="entry name" value="PYP-like sensor domain (PAS domain)"/>
    <property type="match status" value="3"/>
</dbReference>
<feature type="coiled-coil region" evidence="12">
    <location>
        <begin position="544"/>
        <end position="596"/>
    </location>
</feature>
<evidence type="ECO:0000259" key="15">
    <source>
        <dbReference type="PROSITE" id="PS50113"/>
    </source>
</evidence>
<evidence type="ECO:0000256" key="2">
    <source>
        <dbReference type="ARBA" id="ARBA00004236"/>
    </source>
</evidence>
<keyword evidence="7" id="KW-0547">Nucleotide-binding</keyword>
<dbReference type="GO" id="GO:0005886">
    <property type="term" value="C:plasma membrane"/>
    <property type="evidence" value="ECO:0007669"/>
    <property type="project" value="UniProtKB-SubCell"/>
</dbReference>
<dbReference type="InterPro" id="IPR003661">
    <property type="entry name" value="HisK_dim/P_dom"/>
</dbReference>
<accession>A0A0W0GJT7</accession>
<evidence type="ECO:0000256" key="10">
    <source>
        <dbReference type="ARBA" id="ARBA00023012"/>
    </source>
</evidence>
<keyword evidence="4" id="KW-1003">Cell membrane</keyword>
<dbReference type="SUPFAM" id="SSF55781">
    <property type="entry name" value="GAF domain-like"/>
    <property type="match status" value="1"/>
</dbReference>
<dbReference type="STRING" id="1217799.DEALK_16750"/>
<dbReference type="PROSITE" id="PS50113">
    <property type="entry name" value="PAC"/>
    <property type="match status" value="1"/>
</dbReference>
<dbReference type="EMBL" id="LFDV01000002">
    <property type="protein sequence ID" value="KTB48828.1"/>
    <property type="molecule type" value="Genomic_DNA"/>
</dbReference>
<evidence type="ECO:0000259" key="14">
    <source>
        <dbReference type="PROSITE" id="PS50112"/>
    </source>
</evidence>
<dbReference type="SMART" id="SM00388">
    <property type="entry name" value="HisKA"/>
    <property type="match status" value="1"/>
</dbReference>
<dbReference type="GO" id="GO:0005524">
    <property type="term" value="F:ATP binding"/>
    <property type="evidence" value="ECO:0007669"/>
    <property type="project" value="UniProtKB-KW"/>
</dbReference>
<dbReference type="EC" id="2.7.13.3" evidence="3"/>
<evidence type="ECO:0000256" key="4">
    <source>
        <dbReference type="ARBA" id="ARBA00022475"/>
    </source>
</evidence>
<evidence type="ECO:0000256" key="7">
    <source>
        <dbReference type="ARBA" id="ARBA00022741"/>
    </source>
</evidence>
<dbReference type="InterPro" id="IPR036890">
    <property type="entry name" value="HATPase_C_sf"/>
</dbReference>
<dbReference type="PROSITE" id="PS50112">
    <property type="entry name" value="PAS"/>
    <property type="match status" value="2"/>
</dbReference>
<dbReference type="PATRIC" id="fig|1217799.6.peg.1725"/>
<dbReference type="Pfam" id="PF13426">
    <property type="entry name" value="PAS_9"/>
    <property type="match status" value="2"/>
</dbReference>
<feature type="domain" description="Histidine kinase" evidence="13">
    <location>
        <begin position="610"/>
        <end position="826"/>
    </location>
</feature>
<dbReference type="InterPro" id="IPR000700">
    <property type="entry name" value="PAS-assoc_C"/>
</dbReference>
<dbReference type="SUPFAM" id="SSF47384">
    <property type="entry name" value="Homodimeric domain of signal transducing histidine kinase"/>
    <property type="match status" value="1"/>
</dbReference>
<evidence type="ECO:0000256" key="11">
    <source>
        <dbReference type="ARBA" id="ARBA00023136"/>
    </source>
</evidence>
<evidence type="ECO:0000256" key="8">
    <source>
        <dbReference type="ARBA" id="ARBA00022777"/>
    </source>
</evidence>
<feature type="domain" description="PAS" evidence="14">
    <location>
        <begin position="424"/>
        <end position="471"/>
    </location>
</feature>
<evidence type="ECO:0000256" key="9">
    <source>
        <dbReference type="ARBA" id="ARBA00022840"/>
    </source>
</evidence>
<reference evidence="16 17" key="1">
    <citation type="submission" date="2015-06" db="EMBL/GenBank/DDBJ databases">
        <title>Genome sequence of the organohalide-respiring Dehalogenimonas alkenigignens type strain (IP3-3T).</title>
        <authorList>
            <person name="Key T.A."/>
            <person name="Richmond D.P."/>
            <person name="Bowman K.S."/>
            <person name="Cho Y.-J."/>
            <person name="Chun J."/>
            <person name="da Costa M.S."/>
            <person name="Rainey F.A."/>
            <person name="Moe W.M."/>
        </authorList>
    </citation>
    <scope>NUCLEOTIDE SEQUENCE [LARGE SCALE GENOMIC DNA]</scope>
    <source>
        <strain evidence="16 17">IP3-3</strain>
    </source>
</reference>
<proteinExistence type="predicted"/>
<dbReference type="SUPFAM" id="SSF55874">
    <property type="entry name" value="ATPase domain of HSP90 chaperone/DNA topoisomerase II/histidine kinase"/>
    <property type="match status" value="1"/>
</dbReference>
<keyword evidence="11" id="KW-0472">Membrane</keyword>
<name>A0A0W0GJT7_9CHLR</name>
<dbReference type="FunFam" id="3.30.565.10:FF:000023">
    <property type="entry name" value="PAS domain-containing sensor histidine kinase"/>
    <property type="match status" value="1"/>
</dbReference>
<evidence type="ECO:0000313" key="16">
    <source>
        <dbReference type="EMBL" id="KTB48828.1"/>
    </source>
</evidence>
<dbReference type="Pfam" id="PF00512">
    <property type="entry name" value="HisKA"/>
    <property type="match status" value="1"/>
</dbReference>
<dbReference type="NCBIfam" id="TIGR00229">
    <property type="entry name" value="sensory_box"/>
    <property type="match status" value="2"/>
</dbReference>
<keyword evidence="17" id="KW-1185">Reference proteome</keyword>
<dbReference type="GO" id="GO:0009927">
    <property type="term" value="F:histidine phosphotransfer kinase activity"/>
    <property type="evidence" value="ECO:0007669"/>
    <property type="project" value="TreeGrafter"/>
</dbReference>
<dbReference type="Gene3D" id="1.10.287.130">
    <property type="match status" value="1"/>
</dbReference>
<dbReference type="InterPro" id="IPR004358">
    <property type="entry name" value="Sig_transdc_His_kin-like_C"/>
</dbReference>
<comment type="caution">
    <text evidence="16">The sequence shown here is derived from an EMBL/GenBank/DDBJ whole genome shotgun (WGS) entry which is preliminary data.</text>
</comment>
<dbReference type="AlphaFoldDB" id="A0A0W0GJT7"/>
<dbReference type="InterPro" id="IPR035965">
    <property type="entry name" value="PAS-like_dom_sf"/>
</dbReference>
<dbReference type="SMART" id="SM00091">
    <property type="entry name" value="PAS"/>
    <property type="match status" value="3"/>
</dbReference>
<dbReference type="SMART" id="SM00387">
    <property type="entry name" value="HATPase_c"/>
    <property type="match status" value="1"/>
</dbReference>
<dbReference type="PRINTS" id="PR00344">
    <property type="entry name" value="BCTRLSENSOR"/>
</dbReference>
<dbReference type="CDD" id="cd00082">
    <property type="entry name" value="HisKA"/>
    <property type="match status" value="1"/>
</dbReference>
<keyword evidence="5" id="KW-0597">Phosphoprotein</keyword>
<feature type="domain" description="PAS" evidence="14">
    <location>
        <begin position="194"/>
        <end position="243"/>
    </location>
</feature>
<sequence length="827" mass="92189">MVKPDSAQLLSITYRFLEIANRHTAVSPMLDEFVGELKYVTGCAAVGIRLLDDRGNIPYACYDGFSQGFMDQENLLSIRHDRCMCVNVISGVSTQQKPFYSPKGSFWLNDTRQFLDTVSESEKGATRNVCANHGYRSVALVPIRASDRVLGLIHVADPKPDMVPIELVLQLEHTALALGNSIARVTLSQAQRDSEVKFRTLFDNAGDAIILWEKNDAEFQIIEVNQSTCDRYGYTRAEMIGMSGRQLNTAESYAGAAASIKTLNEHGHARFQLVHLTKSGKEIPVEVTAHVFTLDSKPVILSVVRDITDRLKKEAELRQLASFPLSNPNPVLRLTPQGKIVFANPAADLLLKSWKLGIGDVIPSLWLEKTVAAFNTGEKTAAEIKSGDAFFALTTYPDTTGGYVNLYAMDITARKEAEQALQTSRDHLEKLNNSLPDVIFVTRRPSRLIEYVNNRVTQIYGYSPEECLGRTPEFLFATRGAYLAQSRRISDVIRHSNSGDSIRTELMQKRKNGEVFPCELIQTFTSHPDGSISIISIARDITSQQQTQKEIESYHQRLEEMVAARTEALNSEITNRKRAENELRSLYEREQTLSAALRQQIEERSLFTRALVHELKTPLTPLLTASDFLEATLTDETARGFARNIKLGARNLEKRINEMLDLARGEVGALRLTYRDFDLVELLTETVTYVQPETTRRGQILELNLPPAPLAIQADPDRLRQVVLNLINNSLKFTKKGGHIRVTARSEPGAAVISVEDTGAGIATSDLPFIFQPYHRGQNSDKKRLGGLGLGLALAKMIVELHGGQIWLKSAVGKGSTFNFRVPFKKV</sequence>
<dbReference type="CDD" id="cd00130">
    <property type="entry name" value="PAS"/>
    <property type="match status" value="2"/>
</dbReference>
<dbReference type="InterPro" id="IPR003594">
    <property type="entry name" value="HATPase_dom"/>
</dbReference>
<keyword evidence="6" id="KW-0808">Transferase</keyword>
<evidence type="ECO:0000256" key="12">
    <source>
        <dbReference type="SAM" id="Coils"/>
    </source>
</evidence>
<dbReference type="PANTHER" id="PTHR43047:SF72">
    <property type="entry name" value="OSMOSENSING HISTIDINE PROTEIN KINASE SLN1"/>
    <property type="match status" value="1"/>
</dbReference>
<comment type="subcellular location">
    <subcellularLocation>
        <location evidence="2">Cell membrane</location>
    </subcellularLocation>
</comment>
<dbReference type="InterPro" id="IPR000014">
    <property type="entry name" value="PAS"/>
</dbReference>
<dbReference type="SMART" id="SM00086">
    <property type="entry name" value="PAC"/>
    <property type="match status" value="2"/>
</dbReference>
<dbReference type="RefSeq" id="WP_165802708.1">
    <property type="nucleotide sequence ID" value="NZ_KQ758903.1"/>
</dbReference>
<dbReference type="Pfam" id="PF02518">
    <property type="entry name" value="HATPase_c"/>
    <property type="match status" value="1"/>
</dbReference>
<organism evidence="16 17">
    <name type="scientific">Dehalogenimonas alkenigignens</name>
    <dbReference type="NCBI Taxonomy" id="1217799"/>
    <lineage>
        <taxon>Bacteria</taxon>
        <taxon>Bacillati</taxon>
        <taxon>Chloroflexota</taxon>
        <taxon>Dehalococcoidia</taxon>
        <taxon>Dehalococcoidales</taxon>
        <taxon>Dehalococcoidaceae</taxon>
        <taxon>Dehalogenimonas</taxon>
    </lineage>
</organism>
<evidence type="ECO:0000259" key="13">
    <source>
        <dbReference type="PROSITE" id="PS50109"/>
    </source>
</evidence>
<keyword evidence="9" id="KW-0067">ATP-binding</keyword>
<dbReference type="Proteomes" id="UP000053947">
    <property type="component" value="Unassembled WGS sequence"/>
</dbReference>
<keyword evidence="10" id="KW-0902">Two-component regulatory system</keyword>